<name>A0A176YQJ4_9BRAD</name>
<comment type="caution">
    <text evidence="3">The sequence shown here is derived from an EMBL/GenBank/DDBJ whole genome shotgun (WGS) entry which is preliminary data.</text>
</comment>
<reference evidence="3 4" key="1">
    <citation type="submission" date="2016-02" db="EMBL/GenBank/DDBJ databases">
        <title>Draft genome sequence of the strain BR 10247T Bradyrhizobium neotropicale isolated from nodules of Centrolobium paraense.</title>
        <authorList>
            <person name="Simoes-Araujo J.L."/>
            <person name="Barauna A.C."/>
            <person name="Silva K."/>
            <person name="Zilli J.E."/>
        </authorList>
    </citation>
    <scope>NUCLEOTIDE SEQUENCE [LARGE SCALE GENOMIC DNA]</scope>
    <source>
        <strain evidence="3 4">BR 10247</strain>
    </source>
</reference>
<dbReference type="GeneID" id="32583540"/>
<accession>A0A176YQJ4</accession>
<organism evidence="3 4">
    <name type="scientific">Bradyrhizobium neotropicale</name>
    <dbReference type="NCBI Taxonomy" id="1497615"/>
    <lineage>
        <taxon>Bacteria</taxon>
        <taxon>Pseudomonadati</taxon>
        <taxon>Pseudomonadota</taxon>
        <taxon>Alphaproteobacteria</taxon>
        <taxon>Hyphomicrobiales</taxon>
        <taxon>Nitrobacteraceae</taxon>
        <taxon>Bradyrhizobium</taxon>
    </lineage>
</organism>
<keyword evidence="4" id="KW-1185">Reference proteome</keyword>
<feature type="transmembrane region" description="Helical" evidence="1">
    <location>
        <begin position="159"/>
        <end position="179"/>
    </location>
</feature>
<dbReference type="EMBL" id="LSEF01000100">
    <property type="protein sequence ID" value="OAF09099.1"/>
    <property type="molecule type" value="Genomic_DNA"/>
</dbReference>
<evidence type="ECO:0000259" key="2">
    <source>
        <dbReference type="Pfam" id="PF14237"/>
    </source>
</evidence>
<feature type="transmembrane region" description="Helical" evidence="1">
    <location>
        <begin position="93"/>
        <end position="116"/>
    </location>
</feature>
<dbReference type="RefSeq" id="WP_063681523.1">
    <property type="nucleotide sequence ID" value="NZ_LSEF01000100.1"/>
</dbReference>
<dbReference type="AlphaFoldDB" id="A0A176YQJ4"/>
<keyword evidence="1" id="KW-1133">Transmembrane helix</keyword>
<feature type="transmembrane region" description="Helical" evidence="1">
    <location>
        <begin position="247"/>
        <end position="268"/>
    </location>
</feature>
<feature type="domain" description="GYF" evidence="2">
    <location>
        <begin position="4"/>
        <end position="53"/>
    </location>
</feature>
<keyword evidence="1" id="KW-0812">Transmembrane</keyword>
<evidence type="ECO:0000256" key="1">
    <source>
        <dbReference type="SAM" id="Phobius"/>
    </source>
</evidence>
<proteinExistence type="predicted"/>
<feature type="transmembrane region" description="Helical" evidence="1">
    <location>
        <begin position="136"/>
        <end position="152"/>
    </location>
</feature>
<gene>
    <name evidence="3" type="ORF">AXW67_28195</name>
</gene>
<keyword evidence="1" id="KW-0472">Membrane</keyword>
<feature type="transmembrane region" description="Helical" evidence="1">
    <location>
        <begin position="199"/>
        <end position="226"/>
    </location>
</feature>
<sequence length="291" mass="32571">MASWFYASEGKQQGPYPEAQFRDLVSQGVVRPDTLVWTEGMAGWQKAAEIPGLIGGAGAPPMIPTAGGPPMRAGTDQPLTADFSVFGLLGRTIVFIIGMLLVIPAPWVAVWFYKWITSHIHVPGRPNFGFAGQPMDIWWVFMANGLLTYASFTGISFAPLVATVINAFLAWMIIRWIAANLTSNGERLPISFQGSAVGYVGWYLLLFISTITIIGWAWVMAFWMRWICRNIEGTRREVVFSGSGWEILWRTFVFSLASSFIIPIPWMLRWYGRWYVSQFALADRGAVNHGF</sequence>
<dbReference type="Proteomes" id="UP000077173">
    <property type="component" value="Unassembled WGS sequence"/>
</dbReference>
<evidence type="ECO:0000313" key="4">
    <source>
        <dbReference type="Proteomes" id="UP000077173"/>
    </source>
</evidence>
<dbReference type="Pfam" id="PF14237">
    <property type="entry name" value="GYF_2"/>
    <property type="match status" value="1"/>
</dbReference>
<evidence type="ECO:0000313" key="3">
    <source>
        <dbReference type="EMBL" id="OAF09099.1"/>
    </source>
</evidence>
<protein>
    <recommendedName>
        <fullName evidence="2">GYF domain-containing protein</fullName>
    </recommendedName>
</protein>
<dbReference type="InterPro" id="IPR025640">
    <property type="entry name" value="GYF_2"/>
</dbReference>